<keyword evidence="7" id="KW-0809">Transit peptide</keyword>
<dbReference type="SUPFAM" id="SSF55387">
    <property type="entry name" value="Frataxin/Nqo15-like"/>
    <property type="match status" value="1"/>
</dbReference>
<evidence type="ECO:0000256" key="6">
    <source>
        <dbReference type="ARBA" id="ARBA00022496"/>
    </source>
</evidence>
<dbReference type="EMBL" id="JH711573">
    <property type="protein sequence ID" value="EIW86512.1"/>
    <property type="molecule type" value="Genomic_DNA"/>
</dbReference>
<dbReference type="PROSITE" id="PS01344">
    <property type="entry name" value="FRATAXIN_1"/>
    <property type="match status" value="1"/>
</dbReference>
<dbReference type="NCBIfam" id="TIGR03421">
    <property type="entry name" value="FeS_CyaY"/>
    <property type="match status" value="1"/>
</dbReference>
<keyword evidence="6" id="KW-0410">Iron transport</keyword>
<dbReference type="Gene3D" id="3.30.920.10">
    <property type="entry name" value="Frataxin/CyaY"/>
    <property type="match status" value="1"/>
</dbReference>
<evidence type="ECO:0000256" key="5">
    <source>
        <dbReference type="ARBA" id="ARBA00022448"/>
    </source>
</evidence>
<evidence type="ECO:0000256" key="4">
    <source>
        <dbReference type="ARBA" id="ARBA00022434"/>
    </source>
</evidence>
<evidence type="ECO:0000313" key="14">
    <source>
        <dbReference type="Proteomes" id="UP000053558"/>
    </source>
</evidence>
<name>A0A5M3N515_CONPW</name>
<evidence type="ECO:0000256" key="10">
    <source>
        <dbReference type="ARBA" id="ARBA00023065"/>
    </source>
</evidence>
<dbReference type="GO" id="GO:0016226">
    <property type="term" value="P:iron-sulfur cluster assembly"/>
    <property type="evidence" value="ECO:0007669"/>
    <property type="project" value="InterPro"/>
</dbReference>
<dbReference type="GO" id="GO:0006826">
    <property type="term" value="P:iron ion transport"/>
    <property type="evidence" value="ECO:0007669"/>
    <property type="project" value="UniProtKB-KW"/>
</dbReference>
<proteinExistence type="inferred from homology"/>
<keyword evidence="10" id="KW-0406">Ion transport</keyword>
<reference evidence="14" key="1">
    <citation type="journal article" date="2012" name="Science">
        <title>The Paleozoic origin of enzymatic lignin decomposition reconstructed from 31 fungal genomes.</title>
        <authorList>
            <person name="Floudas D."/>
            <person name="Binder M."/>
            <person name="Riley R."/>
            <person name="Barry K."/>
            <person name="Blanchette R.A."/>
            <person name="Henrissat B."/>
            <person name="Martinez A.T."/>
            <person name="Otillar R."/>
            <person name="Spatafora J.W."/>
            <person name="Yadav J.S."/>
            <person name="Aerts A."/>
            <person name="Benoit I."/>
            <person name="Boyd A."/>
            <person name="Carlson A."/>
            <person name="Copeland A."/>
            <person name="Coutinho P.M."/>
            <person name="de Vries R.P."/>
            <person name="Ferreira P."/>
            <person name="Findley K."/>
            <person name="Foster B."/>
            <person name="Gaskell J."/>
            <person name="Glotzer D."/>
            <person name="Gorecki P."/>
            <person name="Heitman J."/>
            <person name="Hesse C."/>
            <person name="Hori C."/>
            <person name="Igarashi K."/>
            <person name="Jurgens J.A."/>
            <person name="Kallen N."/>
            <person name="Kersten P."/>
            <person name="Kohler A."/>
            <person name="Kuees U."/>
            <person name="Kumar T.K.A."/>
            <person name="Kuo A."/>
            <person name="LaButti K."/>
            <person name="Larrondo L.F."/>
            <person name="Lindquist E."/>
            <person name="Ling A."/>
            <person name="Lombard V."/>
            <person name="Lucas S."/>
            <person name="Lundell T."/>
            <person name="Martin R."/>
            <person name="McLaughlin D.J."/>
            <person name="Morgenstern I."/>
            <person name="Morin E."/>
            <person name="Murat C."/>
            <person name="Nagy L.G."/>
            <person name="Nolan M."/>
            <person name="Ohm R.A."/>
            <person name="Patyshakuliyeva A."/>
            <person name="Rokas A."/>
            <person name="Ruiz-Duenas F.J."/>
            <person name="Sabat G."/>
            <person name="Salamov A."/>
            <person name="Samejima M."/>
            <person name="Schmutz J."/>
            <person name="Slot J.C."/>
            <person name="St John F."/>
            <person name="Stenlid J."/>
            <person name="Sun H."/>
            <person name="Sun S."/>
            <person name="Syed K."/>
            <person name="Tsang A."/>
            <person name="Wiebenga A."/>
            <person name="Young D."/>
            <person name="Pisabarro A."/>
            <person name="Eastwood D.C."/>
            <person name="Martin F."/>
            <person name="Cullen D."/>
            <person name="Grigoriev I.V."/>
            <person name="Hibbett D.S."/>
        </authorList>
    </citation>
    <scope>NUCLEOTIDE SEQUENCE [LARGE SCALE GENOMIC DNA]</scope>
    <source>
        <strain evidence="14">RWD-64-598 SS2</strain>
    </source>
</reference>
<gene>
    <name evidence="13" type="ORF">CONPUDRAFT_114898</name>
</gene>
<dbReference type="GO" id="GO:0008198">
    <property type="term" value="F:ferrous iron binding"/>
    <property type="evidence" value="ECO:0007669"/>
    <property type="project" value="TreeGrafter"/>
</dbReference>
<accession>A0A5M3N515</accession>
<dbReference type="KEGG" id="cput:CONPUDRAFT_114898"/>
<dbReference type="CDD" id="cd00503">
    <property type="entry name" value="Frataxin"/>
    <property type="match status" value="1"/>
</dbReference>
<dbReference type="PANTHER" id="PTHR16821:SF2">
    <property type="entry name" value="FRATAXIN, MITOCHONDRIAL"/>
    <property type="match status" value="1"/>
</dbReference>
<dbReference type="AlphaFoldDB" id="A0A5M3N515"/>
<evidence type="ECO:0000256" key="2">
    <source>
        <dbReference type="ARBA" id="ARBA00008183"/>
    </source>
</evidence>
<dbReference type="GO" id="GO:0004322">
    <property type="term" value="F:ferroxidase activity"/>
    <property type="evidence" value="ECO:0007669"/>
    <property type="project" value="UniProtKB-EC"/>
</dbReference>
<keyword evidence="4" id="KW-0409">Iron storage</keyword>
<keyword evidence="14" id="KW-1185">Reference proteome</keyword>
<evidence type="ECO:0000256" key="11">
    <source>
        <dbReference type="ARBA" id="ARBA00023128"/>
    </source>
</evidence>
<dbReference type="GO" id="GO:0008199">
    <property type="term" value="F:ferric iron binding"/>
    <property type="evidence" value="ECO:0007669"/>
    <property type="project" value="InterPro"/>
</dbReference>
<evidence type="ECO:0000256" key="8">
    <source>
        <dbReference type="ARBA" id="ARBA00023002"/>
    </source>
</evidence>
<keyword evidence="11" id="KW-0496">Mitochondrion</keyword>
<comment type="catalytic activity">
    <reaction evidence="12">
        <text>4 Fe(2+) + O2 + 4 H(+) = 4 Fe(3+) + 2 H2O</text>
        <dbReference type="Rhea" id="RHEA:11148"/>
        <dbReference type="ChEBI" id="CHEBI:15377"/>
        <dbReference type="ChEBI" id="CHEBI:15378"/>
        <dbReference type="ChEBI" id="CHEBI:15379"/>
        <dbReference type="ChEBI" id="CHEBI:29033"/>
        <dbReference type="ChEBI" id="CHEBI:29034"/>
        <dbReference type="EC" id="1.16.3.1"/>
    </reaction>
</comment>
<dbReference type="GeneID" id="19199110"/>
<dbReference type="PROSITE" id="PS50810">
    <property type="entry name" value="FRATAXIN_2"/>
    <property type="match status" value="1"/>
</dbReference>
<evidence type="ECO:0000313" key="13">
    <source>
        <dbReference type="EMBL" id="EIW86512.1"/>
    </source>
</evidence>
<dbReference type="NCBIfam" id="TIGR03422">
    <property type="entry name" value="mito_frataxin"/>
    <property type="match status" value="1"/>
</dbReference>
<dbReference type="GO" id="GO:0005739">
    <property type="term" value="C:mitochondrion"/>
    <property type="evidence" value="ECO:0007669"/>
    <property type="project" value="UniProtKB-SubCell"/>
</dbReference>
<dbReference type="SMART" id="SM01219">
    <property type="entry name" value="Frataxin_Cyay"/>
    <property type="match status" value="1"/>
</dbReference>
<dbReference type="GO" id="GO:0034986">
    <property type="term" value="F:iron chaperone activity"/>
    <property type="evidence" value="ECO:0007669"/>
    <property type="project" value="TreeGrafter"/>
</dbReference>
<dbReference type="PRINTS" id="PR00904">
    <property type="entry name" value="FRATAXIN"/>
</dbReference>
<dbReference type="RefSeq" id="XP_007763302.1">
    <property type="nucleotide sequence ID" value="XM_007765112.1"/>
</dbReference>
<dbReference type="PANTHER" id="PTHR16821">
    <property type="entry name" value="FRATAXIN"/>
    <property type="match status" value="1"/>
</dbReference>
<dbReference type="Proteomes" id="UP000053558">
    <property type="component" value="Unassembled WGS sequence"/>
</dbReference>
<dbReference type="GO" id="GO:0051537">
    <property type="term" value="F:2 iron, 2 sulfur cluster binding"/>
    <property type="evidence" value="ECO:0007669"/>
    <property type="project" value="TreeGrafter"/>
</dbReference>
<keyword evidence="9" id="KW-0408">Iron</keyword>
<keyword evidence="5" id="KW-0813">Transport</keyword>
<organism evidence="13 14">
    <name type="scientific">Coniophora puteana (strain RWD-64-598)</name>
    <name type="common">Brown rot fungus</name>
    <dbReference type="NCBI Taxonomy" id="741705"/>
    <lineage>
        <taxon>Eukaryota</taxon>
        <taxon>Fungi</taxon>
        <taxon>Dikarya</taxon>
        <taxon>Basidiomycota</taxon>
        <taxon>Agaricomycotina</taxon>
        <taxon>Agaricomycetes</taxon>
        <taxon>Agaricomycetidae</taxon>
        <taxon>Boletales</taxon>
        <taxon>Coniophorineae</taxon>
        <taxon>Coniophoraceae</taxon>
        <taxon>Coniophora</taxon>
    </lineage>
</organism>
<dbReference type="OrthoDB" id="1897642at2759"/>
<dbReference type="InterPro" id="IPR017789">
    <property type="entry name" value="Frataxin"/>
</dbReference>
<sequence length="220" mass="24803">MRHIVISSQTGPELDPGCPGHVDAPPPESVLCIYTRTMLARNIVRRAQRTVSVSSVAKPIVSRSLSLRSHDSLRRPNSLVSRLHERRMSTPAPQLNVSELSTETYHELSDTTMNIMLENLEELLDNSGQSTYEIEYESGVLTLGLGDHGTYVINKQPPNKQIWLSSPFSGPKRYDYVPAEDDWRYSRDGSGLGELLNEELSRVFEKEVDLQLDHISEKVE</sequence>
<comment type="subcellular location">
    <subcellularLocation>
        <location evidence="1">Mitochondrion</location>
    </subcellularLocation>
</comment>
<dbReference type="EC" id="1.16.3.1" evidence="3"/>
<comment type="caution">
    <text evidence="13">The sequence shown here is derived from an EMBL/GenBank/DDBJ whole genome shotgun (WGS) entry which is preliminary data.</text>
</comment>
<keyword evidence="8" id="KW-0560">Oxidoreductase</keyword>
<dbReference type="InterPro" id="IPR002908">
    <property type="entry name" value="Frataxin/CyaY"/>
</dbReference>
<evidence type="ECO:0000256" key="7">
    <source>
        <dbReference type="ARBA" id="ARBA00022946"/>
    </source>
</evidence>
<evidence type="ECO:0000256" key="9">
    <source>
        <dbReference type="ARBA" id="ARBA00023004"/>
    </source>
</evidence>
<protein>
    <recommendedName>
        <fullName evidence="3">ferroxidase</fullName>
        <ecNumber evidence="3">1.16.3.1</ecNumber>
    </recommendedName>
</protein>
<dbReference type="InterPro" id="IPR020895">
    <property type="entry name" value="Frataxin_CS"/>
</dbReference>
<evidence type="ECO:0000256" key="3">
    <source>
        <dbReference type="ARBA" id="ARBA00013107"/>
    </source>
</evidence>
<evidence type="ECO:0000256" key="1">
    <source>
        <dbReference type="ARBA" id="ARBA00004173"/>
    </source>
</evidence>
<comment type="similarity">
    <text evidence="2">Belongs to the frataxin family.</text>
</comment>
<dbReference type="Pfam" id="PF01491">
    <property type="entry name" value="Frataxin_Cyay"/>
    <property type="match status" value="1"/>
</dbReference>
<evidence type="ECO:0000256" key="12">
    <source>
        <dbReference type="ARBA" id="ARBA00047990"/>
    </source>
</evidence>
<dbReference type="InterPro" id="IPR036524">
    <property type="entry name" value="Frataxin/CyaY_sf"/>
</dbReference>
<dbReference type="GO" id="GO:0006879">
    <property type="term" value="P:intracellular iron ion homeostasis"/>
    <property type="evidence" value="ECO:0007669"/>
    <property type="project" value="UniProtKB-KW"/>
</dbReference>